<dbReference type="AlphaFoldDB" id="A0A3B1DJZ4"/>
<evidence type="ECO:0000313" key="1">
    <source>
        <dbReference type="EMBL" id="VAX35310.1"/>
    </source>
</evidence>
<gene>
    <name evidence="1" type="ORF">MNBD_UNCLBAC01-1771</name>
</gene>
<sequence>MFKLKQHSTAAKIFSALLFFFLTCGFSPNILAQVISTDKAGYEIGDTLK</sequence>
<accession>A0A3B1DJZ4</accession>
<organism evidence="1">
    <name type="scientific">hydrothermal vent metagenome</name>
    <dbReference type="NCBI Taxonomy" id="652676"/>
    <lineage>
        <taxon>unclassified sequences</taxon>
        <taxon>metagenomes</taxon>
        <taxon>ecological metagenomes</taxon>
    </lineage>
</organism>
<name>A0A3B1DJZ4_9ZZZZ</name>
<reference evidence="1" key="1">
    <citation type="submission" date="2018-06" db="EMBL/GenBank/DDBJ databases">
        <authorList>
            <person name="Zhirakovskaya E."/>
        </authorList>
    </citation>
    <scope>NUCLEOTIDE SEQUENCE</scope>
</reference>
<protein>
    <submittedName>
        <fullName evidence="1">Uncharacterized protein</fullName>
    </submittedName>
</protein>
<proteinExistence type="predicted"/>
<feature type="non-terminal residue" evidence="1">
    <location>
        <position position="49"/>
    </location>
</feature>
<dbReference type="EMBL" id="UOGJ01000043">
    <property type="protein sequence ID" value="VAX35310.1"/>
    <property type="molecule type" value="Genomic_DNA"/>
</dbReference>